<keyword evidence="1" id="KW-0472">Membrane</keyword>
<accession>A0ABX6T6F6</accession>
<geneLocation type="plasmid" evidence="2 3">
    <name>p_unnamed1</name>
</geneLocation>
<dbReference type="Proteomes" id="UP000516134">
    <property type="component" value="Plasmid p_unnamed1"/>
</dbReference>
<proteinExistence type="predicted"/>
<keyword evidence="1" id="KW-0812">Transmembrane</keyword>
<evidence type="ECO:0000313" key="2">
    <source>
        <dbReference type="EMBL" id="QNP44595.1"/>
    </source>
</evidence>
<organism evidence="2 3">
    <name type="scientific">Sphingomonas daechungensis</name>
    <dbReference type="NCBI Taxonomy" id="1176646"/>
    <lineage>
        <taxon>Bacteria</taxon>
        <taxon>Pseudomonadati</taxon>
        <taxon>Pseudomonadota</taxon>
        <taxon>Alphaproteobacteria</taxon>
        <taxon>Sphingomonadales</taxon>
        <taxon>Sphingomonadaceae</taxon>
        <taxon>Sphingomonas</taxon>
    </lineage>
</organism>
<dbReference type="EMBL" id="CP060781">
    <property type="protein sequence ID" value="QNP44595.1"/>
    <property type="molecule type" value="Genomic_DNA"/>
</dbReference>
<dbReference type="RefSeq" id="WP_187716013.1">
    <property type="nucleotide sequence ID" value="NZ_BAABJC010000001.1"/>
</dbReference>
<protein>
    <submittedName>
        <fullName evidence="2">Uncharacterized protein</fullName>
    </submittedName>
</protein>
<keyword evidence="1" id="KW-1133">Transmembrane helix</keyword>
<evidence type="ECO:0000256" key="1">
    <source>
        <dbReference type="SAM" id="Phobius"/>
    </source>
</evidence>
<gene>
    <name evidence="2" type="ORF">H9L15_16065</name>
</gene>
<sequence>MRVAVLALAVLFAADPAYAYMGPGAGLAFIGSLFALIAAVGIGALGLIWYPLKKLFRSNRGSEMPDRDA</sequence>
<feature type="transmembrane region" description="Helical" evidence="1">
    <location>
        <begin position="29"/>
        <end position="50"/>
    </location>
</feature>
<reference evidence="2 3" key="1">
    <citation type="submission" date="2020-08" db="EMBL/GenBank/DDBJ databases">
        <title>Genome sequence of Sphingomonas daechungensis KACC 18115T.</title>
        <authorList>
            <person name="Hyun D.-W."/>
            <person name="Bae J.-W."/>
        </authorList>
    </citation>
    <scope>NUCLEOTIDE SEQUENCE [LARGE SCALE GENOMIC DNA]</scope>
    <source>
        <strain evidence="2 3">KACC 18115</strain>
        <plasmid evidence="2 3">p_unnamed1</plasmid>
    </source>
</reference>
<evidence type="ECO:0000313" key="3">
    <source>
        <dbReference type="Proteomes" id="UP000516134"/>
    </source>
</evidence>
<keyword evidence="3" id="KW-1185">Reference proteome</keyword>
<keyword evidence="2" id="KW-0614">Plasmid</keyword>
<name>A0ABX6T6F6_9SPHN</name>